<sequence>MGTEDEEDGEVIEGMIEAHSGHPLITPSRTRHSFRSSPVVCTRTPYVYDFTITQTLASFLVASSAFFLQPVLSLADMHYGNLFVCLSKPLYSVAACI</sequence>
<evidence type="ECO:0000313" key="2">
    <source>
        <dbReference type="Proteomes" id="UP000054166"/>
    </source>
</evidence>
<reference evidence="1 2" key="1">
    <citation type="submission" date="2014-04" db="EMBL/GenBank/DDBJ databases">
        <authorList>
            <consortium name="DOE Joint Genome Institute"/>
            <person name="Kuo A."/>
            <person name="Tarkka M."/>
            <person name="Buscot F."/>
            <person name="Kohler A."/>
            <person name="Nagy L.G."/>
            <person name="Floudas D."/>
            <person name="Copeland A."/>
            <person name="Barry K.W."/>
            <person name="Cichocki N."/>
            <person name="Veneault-Fourrey C."/>
            <person name="LaButti K."/>
            <person name="Lindquist E.A."/>
            <person name="Lipzen A."/>
            <person name="Lundell T."/>
            <person name="Morin E."/>
            <person name="Murat C."/>
            <person name="Sun H."/>
            <person name="Tunlid A."/>
            <person name="Henrissat B."/>
            <person name="Grigoriev I.V."/>
            <person name="Hibbett D.S."/>
            <person name="Martin F."/>
            <person name="Nordberg H.P."/>
            <person name="Cantor M.N."/>
            <person name="Hua S.X."/>
        </authorList>
    </citation>
    <scope>NUCLEOTIDE SEQUENCE [LARGE SCALE GENOMIC DNA]</scope>
    <source>
        <strain evidence="1 2">F 1598</strain>
    </source>
</reference>
<evidence type="ECO:0000313" key="1">
    <source>
        <dbReference type="EMBL" id="KIM80687.1"/>
    </source>
</evidence>
<reference evidence="2" key="2">
    <citation type="submission" date="2015-01" db="EMBL/GenBank/DDBJ databases">
        <title>Evolutionary Origins and Diversification of the Mycorrhizal Mutualists.</title>
        <authorList>
            <consortium name="DOE Joint Genome Institute"/>
            <consortium name="Mycorrhizal Genomics Consortium"/>
            <person name="Kohler A."/>
            <person name="Kuo A."/>
            <person name="Nagy L.G."/>
            <person name="Floudas D."/>
            <person name="Copeland A."/>
            <person name="Barry K.W."/>
            <person name="Cichocki N."/>
            <person name="Veneault-Fourrey C."/>
            <person name="LaButti K."/>
            <person name="Lindquist E.A."/>
            <person name="Lipzen A."/>
            <person name="Lundell T."/>
            <person name="Morin E."/>
            <person name="Murat C."/>
            <person name="Riley R."/>
            <person name="Ohm R."/>
            <person name="Sun H."/>
            <person name="Tunlid A."/>
            <person name="Henrissat B."/>
            <person name="Grigoriev I.V."/>
            <person name="Hibbett D.S."/>
            <person name="Martin F."/>
        </authorList>
    </citation>
    <scope>NUCLEOTIDE SEQUENCE [LARGE SCALE GENOMIC DNA]</scope>
    <source>
        <strain evidence="2">F 1598</strain>
    </source>
</reference>
<keyword evidence="2" id="KW-1185">Reference proteome</keyword>
<dbReference type="Proteomes" id="UP000054166">
    <property type="component" value="Unassembled WGS sequence"/>
</dbReference>
<organism evidence="1 2">
    <name type="scientific">Piloderma croceum (strain F 1598)</name>
    <dbReference type="NCBI Taxonomy" id="765440"/>
    <lineage>
        <taxon>Eukaryota</taxon>
        <taxon>Fungi</taxon>
        <taxon>Dikarya</taxon>
        <taxon>Basidiomycota</taxon>
        <taxon>Agaricomycotina</taxon>
        <taxon>Agaricomycetes</taxon>
        <taxon>Agaricomycetidae</taxon>
        <taxon>Atheliales</taxon>
        <taxon>Atheliaceae</taxon>
        <taxon>Piloderma</taxon>
    </lineage>
</organism>
<dbReference type="AlphaFoldDB" id="A0A0C3BTQ6"/>
<protein>
    <submittedName>
        <fullName evidence="1">Uncharacterized protein</fullName>
    </submittedName>
</protein>
<dbReference type="EMBL" id="KN833003">
    <property type="protein sequence ID" value="KIM80687.1"/>
    <property type="molecule type" value="Genomic_DNA"/>
</dbReference>
<dbReference type="InParanoid" id="A0A0C3BTQ6"/>
<accession>A0A0C3BTQ6</accession>
<name>A0A0C3BTQ6_PILCF</name>
<dbReference type="HOGENOM" id="CLU_2347478_0_0_1"/>
<gene>
    <name evidence="1" type="ORF">PILCRDRAFT_9492</name>
</gene>
<proteinExistence type="predicted"/>